<feature type="domain" description="Tyrosine-protein phosphatase" evidence="5">
    <location>
        <begin position="1"/>
        <end position="142"/>
    </location>
</feature>
<evidence type="ECO:0000259" key="6">
    <source>
        <dbReference type="PROSITE" id="PS50056"/>
    </source>
</evidence>
<evidence type="ECO:0000313" key="8">
    <source>
        <dbReference type="Proteomes" id="UP001162131"/>
    </source>
</evidence>
<dbReference type="Pfam" id="PF00782">
    <property type="entry name" value="DSPc"/>
    <property type="match status" value="1"/>
</dbReference>
<gene>
    <name evidence="7" type="ORF">BSTOLATCC_MIC32841</name>
</gene>
<dbReference type="CDD" id="cd14498">
    <property type="entry name" value="DSP"/>
    <property type="match status" value="1"/>
</dbReference>
<protein>
    <recommendedName>
        <fullName evidence="2">protein-tyrosine-phosphatase</fullName>
        <ecNumber evidence="2">3.1.3.48</ecNumber>
    </recommendedName>
</protein>
<comment type="similarity">
    <text evidence="1">Belongs to the protein-tyrosine phosphatase family. Non-receptor class dual specificity subfamily.</text>
</comment>
<keyword evidence="8" id="KW-1185">Reference proteome</keyword>
<dbReference type="SMART" id="SM00195">
    <property type="entry name" value="DSPc"/>
    <property type="match status" value="1"/>
</dbReference>
<dbReference type="GO" id="GO:0043409">
    <property type="term" value="P:negative regulation of MAPK cascade"/>
    <property type="evidence" value="ECO:0007669"/>
    <property type="project" value="TreeGrafter"/>
</dbReference>
<dbReference type="Proteomes" id="UP001162131">
    <property type="component" value="Unassembled WGS sequence"/>
</dbReference>
<dbReference type="InterPro" id="IPR016130">
    <property type="entry name" value="Tyr_Pase_AS"/>
</dbReference>
<dbReference type="AlphaFoldDB" id="A0AAU9JMF7"/>
<dbReference type="EMBL" id="CAJZBQ010000033">
    <property type="protein sequence ID" value="CAG9322936.1"/>
    <property type="molecule type" value="Genomic_DNA"/>
</dbReference>
<sequence>MHEIETSLYLGSLQDADNERLIRKTGIKNIVQVLDNPTYNKRFKGIKYYYVRLRDEEDENLIDELPDAIYFINRQILKGEKVLVHCVAGVSRSPAIVIAYLMAKHNIFYEEAYGFVKSKRDFIQPNLGFEKQLIEYGYQRLEEYL</sequence>
<dbReference type="PROSITE" id="PS50054">
    <property type="entry name" value="TYR_PHOSPHATASE_DUAL"/>
    <property type="match status" value="1"/>
</dbReference>
<dbReference type="InterPro" id="IPR000387">
    <property type="entry name" value="Tyr_Pase_dom"/>
</dbReference>
<dbReference type="InterPro" id="IPR029021">
    <property type="entry name" value="Prot-tyrosine_phosphatase-like"/>
</dbReference>
<dbReference type="PROSITE" id="PS00383">
    <property type="entry name" value="TYR_PHOSPHATASE_1"/>
    <property type="match status" value="1"/>
</dbReference>
<dbReference type="PROSITE" id="PS50056">
    <property type="entry name" value="TYR_PHOSPHATASE_2"/>
    <property type="match status" value="1"/>
</dbReference>
<feature type="domain" description="Tyrosine specific protein phosphatases" evidence="6">
    <location>
        <begin position="63"/>
        <end position="120"/>
    </location>
</feature>
<dbReference type="InterPro" id="IPR000340">
    <property type="entry name" value="Dual-sp_phosphatase_cat-dom"/>
</dbReference>
<dbReference type="GO" id="GO:0005737">
    <property type="term" value="C:cytoplasm"/>
    <property type="evidence" value="ECO:0007669"/>
    <property type="project" value="TreeGrafter"/>
</dbReference>
<evidence type="ECO:0000259" key="5">
    <source>
        <dbReference type="PROSITE" id="PS50054"/>
    </source>
</evidence>
<proteinExistence type="inferred from homology"/>
<comment type="caution">
    <text evidence="7">The sequence shown here is derived from an EMBL/GenBank/DDBJ whole genome shotgun (WGS) entry which is preliminary data.</text>
</comment>
<dbReference type="EC" id="3.1.3.48" evidence="2"/>
<evidence type="ECO:0000256" key="3">
    <source>
        <dbReference type="ARBA" id="ARBA00022801"/>
    </source>
</evidence>
<dbReference type="PANTHER" id="PTHR10159">
    <property type="entry name" value="DUAL SPECIFICITY PROTEIN PHOSPHATASE"/>
    <property type="match status" value="1"/>
</dbReference>
<dbReference type="PANTHER" id="PTHR10159:SF519">
    <property type="entry name" value="DUAL SPECIFICITY PROTEIN PHOSPHATASE MPK3"/>
    <property type="match status" value="1"/>
</dbReference>
<keyword evidence="3" id="KW-0378">Hydrolase</keyword>
<dbReference type="SUPFAM" id="SSF52799">
    <property type="entry name" value="(Phosphotyrosine protein) phosphatases II"/>
    <property type="match status" value="1"/>
</dbReference>
<keyword evidence="4" id="KW-0904">Protein phosphatase</keyword>
<dbReference type="GO" id="GO:0008330">
    <property type="term" value="F:protein tyrosine/threonine phosphatase activity"/>
    <property type="evidence" value="ECO:0007669"/>
    <property type="project" value="TreeGrafter"/>
</dbReference>
<organism evidence="7 8">
    <name type="scientific">Blepharisma stoltei</name>
    <dbReference type="NCBI Taxonomy" id="1481888"/>
    <lineage>
        <taxon>Eukaryota</taxon>
        <taxon>Sar</taxon>
        <taxon>Alveolata</taxon>
        <taxon>Ciliophora</taxon>
        <taxon>Postciliodesmatophora</taxon>
        <taxon>Heterotrichea</taxon>
        <taxon>Heterotrichida</taxon>
        <taxon>Blepharismidae</taxon>
        <taxon>Blepharisma</taxon>
    </lineage>
</organism>
<dbReference type="GO" id="GO:0017017">
    <property type="term" value="F:MAP kinase tyrosine/serine/threonine phosphatase activity"/>
    <property type="evidence" value="ECO:0007669"/>
    <property type="project" value="TreeGrafter"/>
</dbReference>
<dbReference type="GO" id="GO:0033550">
    <property type="term" value="F:MAP kinase tyrosine phosphatase activity"/>
    <property type="evidence" value="ECO:0007669"/>
    <property type="project" value="TreeGrafter"/>
</dbReference>
<name>A0AAU9JMF7_9CILI</name>
<evidence type="ECO:0000313" key="7">
    <source>
        <dbReference type="EMBL" id="CAG9322936.1"/>
    </source>
</evidence>
<dbReference type="Gene3D" id="3.90.190.10">
    <property type="entry name" value="Protein tyrosine phosphatase superfamily"/>
    <property type="match status" value="1"/>
</dbReference>
<evidence type="ECO:0000256" key="2">
    <source>
        <dbReference type="ARBA" id="ARBA00013064"/>
    </source>
</evidence>
<reference evidence="7" key="1">
    <citation type="submission" date="2021-09" db="EMBL/GenBank/DDBJ databases">
        <authorList>
            <consortium name="AG Swart"/>
            <person name="Singh M."/>
            <person name="Singh A."/>
            <person name="Seah K."/>
            <person name="Emmerich C."/>
        </authorList>
    </citation>
    <scope>NUCLEOTIDE SEQUENCE</scope>
    <source>
        <strain evidence="7">ATCC30299</strain>
    </source>
</reference>
<evidence type="ECO:0000256" key="4">
    <source>
        <dbReference type="ARBA" id="ARBA00022912"/>
    </source>
</evidence>
<evidence type="ECO:0000256" key="1">
    <source>
        <dbReference type="ARBA" id="ARBA00008601"/>
    </source>
</evidence>
<accession>A0AAU9JMF7</accession>
<dbReference type="InterPro" id="IPR020422">
    <property type="entry name" value="TYR_PHOSPHATASE_DUAL_dom"/>
</dbReference>